<sequence length="83" mass="8432">MKKTLLALAFVGALMVSCKEKTEDKVDEAVEAVGTEMTETVDSTAAAAGEAMDSAAAKVEDAAAAGAAKVEAAAKEVKEEVKK</sequence>
<evidence type="ECO:0000313" key="1">
    <source>
        <dbReference type="EMBL" id="KGO88818.1"/>
    </source>
</evidence>
<protein>
    <recommendedName>
        <fullName evidence="3">Lipoprotein</fullName>
    </recommendedName>
</protein>
<reference evidence="1 2" key="1">
    <citation type="submission" date="2013-09" db="EMBL/GenBank/DDBJ databases">
        <authorList>
            <person name="Zeng Z."/>
            <person name="Chen C."/>
        </authorList>
    </citation>
    <scope>NUCLEOTIDE SEQUENCE [LARGE SCALE GENOMIC DNA]</scope>
    <source>
        <strain evidence="1 2">GH29-5</strain>
    </source>
</reference>
<accession>A0A0A2MBJ2</accession>
<dbReference type="Proteomes" id="UP000030121">
    <property type="component" value="Unassembled WGS sequence"/>
</dbReference>
<organism evidence="1 2">
    <name type="scientific">Flavobacterium suncheonense GH29-5 = DSM 17707</name>
    <dbReference type="NCBI Taxonomy" id="1121899"/>
    <lineage>
        <taxon>Bacteria</taxon>
        <taxon>Pseudomonadati</taxon>
        <taxon>Bacteroidota</taxon>
        <taxon>Flavobacteriia</taxon>
        <taxon>Flavobacteriales</taxon>
        <taxon>Flavobacteriaceae</taxon>
        <taxon>Flavobacterium</taxon>
    </lineage>
</organism>
<keyword evidence="2" id="KW-1185">Reference proteome</keyword>
<dbReference type="eggNOG" id="ENOG5030J0F">
    <property type="taxonomic scope" value="Bacteria"/>
</dbReference>
<evidence type="ECO:0008006" key="3">
    <source>
        <dbReference type="Google" id="ProtNLM"/>
    </source>
</evidence>
<dbReference type="RefSeq" id="WP_026979608.1">
    <property type="nucleotide sequence ID" value="NZ_AUCZ01000003.1"/>
</dbReference>
<dbReference type="OrthoDB" id="1377229at2"/>
<gene>
    <name evidence="1" type="ORF">Q764_11330</name>
</gene>
<name>A0A0A2MBJ2_9FLAO</name>
<dbReference type="STRING" id="1121899.GCA_000430025_00840"/>
<comment type="caution">
    <text evidence="1">The sequence shown here is derived from an EMBL/GenBank/DDBJ whole genome shotgun (WGS) entry which is preliminary data.</text>
</comment>
<evidence type="ECO:0000313" key="2">
    <source>
        <dbReference type="Proteomes" id="UP000030121"/>
    </source>
</evidence>
<dbReference type="AlphaFoldDB" id="A0A0A2MBJ2"/>
<dbReference type="PROSITE" id="PS51257">
    <property type="entry name" value="PROKAR_LIPOPROTEIN"/>
    <property type="match status" value="1"/>
</dbReference>
<proteinExistence type="predicted"/>
<dbReference type="EMBL" id="JRLW01000015">
    <property type="protein sequence ID" value="KGO88818.1"/>
    <property type="molecule type" value="Genomic_DNA"/>
</dbReference>